<gene>
    <name evidence="2" type="ORF">E2C06_25705</name>
</gene>
<dbReference type="RefSeq" id="WP_133291444.1">
    <property type="nucleotide sequence ID" value="NZ_SMSJ01000055.1"/>
</dbReference>
<evidence type="ECO:0000256" key="1">
    <source>
        <dbReference type="ARBA" id="ARBA00022649"/>
    </source>
</evidence>
<dbReference type="Gene3D" id="6.10.10.120">
    <property type="entry name" value="Antitoxin ParD1-like"/>
    <property type="match status" value="1"/>
</dbReference>
<proteinExistence type="predicted"/>
<dbReference type="NCBIfam" id="TIGR02606">
    <property type="entry name" value="antidote_CC2985"/>
    <property type="match status" value="1"/>
</dbReference>
<dbReference type="InterPro" id="IPR038296">
    <property type="entry name" value="ParD_sf"/>
</dbReference>
<evidence type="ECO:0000313" key="3">
    <source>
        <dbReference type="Proteomes" id="UP000295096"/>
    </source>
</evidence>
<dbReference type="OrthoDB" id="9815501at2"/>
<evidence type="ECO:0000313" key="2">
    <source>
        <dbReference type="EMBL" id="TDH59736.1"/>
    </source>
</evidence>
<organism evidence="2 3">
    <name type="scientific">Dankookia rubra</name>
    <dbReference type="NCBI Taxonomy" id="1442381"/>
    <lineage>
        <taxon>Bacteria</taxon>
        <taxon>Pseudomonadati</taxon>
        <taxon>Pseudomonadota</taxon>
        <taxon>Alphaproteobacteria</taxon>
        <taxon>Acetobacterales</taxon>
        <taxon>Roseomonadaceae</taxon>
        <taxon>Dankookia</taxon>
    </lineage>
</organism>
<dbReference type="Pfam" id="PF03693">
    <property type="entry name" value="ParD_antitoxin"/>
    <property type="match status" value="1"/>
</dbReference>
<name>A0A4R5QAD2_9PROT</name>
<dbReference type="InterPro" id="IPR010985">
    <property type="entry name" value="Ribbon_hlx_hlx"/>
</dbReference>
<sequence>MPAHHSLHVALTAELRRLVERLVVSGRYQSSSEVVRAGLRLLDRAEALPLEPPARLCHPDAEQRR</sequence>
<protein>
    <submittedName>
        <fullName evidence="2">Type II toxin-antitoxin system ParD family antitoxin</fullName>
    </submittedName>
</protein>
<keyword evidence="3" id="KW-1185">Reference proteome</keyword>
<dbReference type="Proteomes" id="UP000295096">
    <property type="component" value="Unassembled WGS sequence"/>
</dbReference>
<reference evidence="2 3" key="1">
    <citation type="journal article" date="2016" name="J. Microbiol.">
        <title>Dankookia rubra gen. nov., sp. nov., an alphaproteobacterium isolated from sediment of a shallow stream.</title>
        <authorList>
            <person name="Kim W.H."/>
            <person name="Kim D.H."/>
            <person name="Kang K."/>
            <person name="Ahn T.Y."/>
        </authorList>
    </citation>
    <scope>NUCLEOTIDE SEQUENCE [LARGE SCALE GENOMIC DNA]</scope>
    <source>
        <strain evidence="2 3">JCM30602</strain>
    </source>
</reference>
<dbReference type="SUPFAM" id="SSF47598">
    <property type="entry name" value="Ribbon-helix-helix"/>
    <property type="match status" value="1"/>
</dbReference>
<comment type="caution">
    <text evidence="2">The sequence shown here is derived from an EMBL/GenBank/DDBJ whole genome shotgun (WGS) entry which is preliminary data.</text>
</comment>
<dbReference type="GO" id="GO:0006355">
    <property type="term" value="P:regulation of DNA-templated transcription"/>
    <property type="evidence" value="ECO:0007669"/>
    <property type="project" value="InterPro"/>
</dbReference>
<dbReference type="AlphaFoldDB" id="A0A4R5QAD2"/>
<dbReference type="InterPro" id="IPR022789">
    <property type="entry name" value="ParD"/>
</dbReference>
<accession>A0A4R5QAD2</accession>
<dbReference type="EMBL" id="SMSJ01000055">
    <property type="protein sequence ID" value="TDH59736.1"/>
    <property type="molecule type" value="Genomic_DNA"/>
</dbReference>
<keyword evidence="1" id="KW-1277">Toxin-antitoxin system</keyword>